<keyword evidence="2" id="KW-1185">Reference proteome</keyword>
<dbReference type="EMBL" id="JBHLZU010000008">
    <property type="protein sequence ID" value="MFB9904238.1"/>
    <property type="molecule type" value="Genomic_DNA"/>
</dbReference>
<reference evidence="1 2" key="1">
    <citation type="submission" date="2024-09" db="EMBL/GenBank/DDBJ databases">
        <authorList>
            <person name="Sun Q."/>
            <person name="Mori K."/>
        </authorList>
    </citation>
    <scope>NUCLEOTIDE SEQUENCE [LARGE SCALE GENOMIC DNA]</scope>
    <source>
        <strain evidence="1 2">TBRC 7907</strain>
    </source>
</reference>
<proteinExistence type="predicted"/>
<name>A0ABV5ZTM2_9PSEU</name>
<dbReference type="RefSeq" id="WP_377851433.1">
    <property type="nucleotide sequence ID" value="NZ_JBHLZU010000008.1"/>
</dbReference>
<gene>
    <name evidence="1" type="ORF">ACFFQA_09835</name>
</gene>
<protein>
    <submittedName>
        <fullName evidence="1">Uncharacterized protein</fullName>
    </submittedName>
</protein>
<comment type="caution">
    <text evidence="1">The sequence shown here is derived from an EMBL/GenBank/DDBJ whole genome shotgun (WGS) entry which is preliminary data.</text>
</comment>
<accession>A0ABV5ZTM2</accession>
<evidence type="ECO:0000313" key="1">
    <source>
        <dbReference type="EMBL" id="MFB9904238.1"/>
    </source>
</evidence>
<sequence>MQLTFNRLRATVEVRTARALGGHLPSAARINTPDVLNRNYLRGDPSIRDWEDGVLTEALTDAEMRVCGYTATVLPGCTMSTVDAEAEKGGCGRGHHPPCRAGELDNVLARWPSALRIRKIRPPWAWPYRACARSASSAMFGPAARAQRRDSQFGQQ</sequence>
<organism evidence="1 2">
    <name type="scientific">Allokutzneria oryzae</name>
    <dbReference type="NCBI Taxonomy" id="1378989"/>
    <lineage>
        <taxon>Bacteria</taxon>
        <taxon>Bacillati</taxon>
        <taxon>Actinomycetota</taxon>
        <taxon>Actinomycetes</taxon>
        <taxon>Pseudonocardiales</taxon>
        <taxon>Pseudonocardiaceae</taxon>
        <taxon>Allokutzneria</taxon>
    </lineage>
</organism>
<evidence type="ECO:0000313" key="2">
    <source>
        <dbReference type="Proteomes" id="UP001589693"/>
    </source>
</evidence>
<dbReference type="Proteomes" id="UP001589693">
    <property type="component" value="Unassembled WGS sequence"/>
</dbReference>